<proteinExistence type="predicted"/>
<evidence type="ECO:0000313" key="2">
    <source>
        <dbReference type="EMBL" id="CAB3405813.1"/>
    </source>
</evidence>
<feature type="signal peptide" evidence="1">
    <location>
        <begin position="1"/>
        <end position="17"/>
    </location>
</feature>
<name>A0A8S1EWJ8_9PELO</name>
<accession>A0A8S1EWJ8</accession>
<dbReference type="PROSITE" id="PS51257">
    <property type="entry name" value="PROKAR_LIPOPROTEIN"/>
    <property type="match status" value="1"/>
</dbReference>
<comment type="caution">
    <text evidence="2">The sequence shown here is derived from an EMBL/GenBank/DDBJ whole genome shotgun (WGS) entry which is preliminary data.</text>
</comment>
<dbReference type="PANTHER" id="PTHR37427">
    <property type="entry name" value="PROTEIN CBG20963-RELATED"/>
    <property type="match status" value="1"/>
</dbReference>
<dbReference type="Proteomes" id="UP000494206">
    <property type="component" value="Unassembled WGS sequence"/>
</dbReference>
<dbReference type="PANTHER" id="PTHR37427:SF3">
    <property type="entry name" value="ADENOSINE DEAMINASE"/>
    <property type="match status" value="1"/>
</dbReference>
<keyword evidence="3" id="KW-1185">Reference proteome</keyword>
<evidence type="ECO:0000313" key="3">
    <source>
        <dbReference type="Proteomes" id="UP000494206"/>
    </source>
</evidence>
<protein>
    <recommendedName>
        <fullName evidence="4">Lipoprotein</fullName>
    </recommendedName>
</protein>
<dbReference type="EMBL" id="CADEPM010000005">
    <property type="protein sequence ID" value="CAB3405813.1"/>
    <property type="molecule type" value="Genomic_DNA"/>
</dbReference>
<dbReference type="OrthoDB" id="5869907at2759"/>
<reference evidence="2 3" key="1">
    <citation type="submission" date="2020-04" db="EMBL/GenBank/DDBJ databases">
        <authorList>
            <person name="Laetsch R D."/>
            <person name="Stevens L."/>
            <person name="Kumar S."/>
            <person name="Blaxter L. M."/>
        </authorList>
    </citation>
    <scope>NUCLEOTIDE SEQUENCE [LARGE SCALE GENOMIC DNA]</scope>
</reference>
<gene>
    <name evidence="2" type="ORF">CBOVIS_LOCUS7963</name>
</gene>
<sequence length="128" mass="14092">MRITVLLLLAPLSFVSACDIKATLESETYHDVWVKATFFNDTVQTYKLTEEQPKKQLHIKGLFCNLKPTIFEVFPDKPPKPGQKSEKSTQAFIEGAGFINYVVLNDGIFMGMRTGVACAAGDCGASRG</sequence>
<dbReference type="AlphaFoldDB" id="A0A8S1EWJ8"/>
<feature type="chain" id="PRO_5035872004" description="Lipoprotein" evidence="1">
    <location>
        <begin position="18"/>
        <end position="128"/>
    </location>
</feature>
<organism evidence="2 3">
    <name type="scientific">Caenorhabditis bovis</name>
    <dbReference type="NCBI Taxonomy" id="2654633"/>
    <lineage>
        <taxon>Eukaryota</taxon>
        <taxon>Metazoa</taxon>
        <taxon>Ecdysozoa</taxon>
        <taxon>Nematoda</taxon>
        <taxon>Chromadorea</taxon>
        <taxon>Rhabditida</taxon>
        <taxon>Rhabditina</taxon>
        <taxon>Rhabditomorpha</taxon>
        <taxon>Rhabditoidea</taxon>
        <taxon>Rhabditidae</taxon>
        <taxon>Peloderinae</taxon>
        <taxon>Caenorhabditis</taxon>
    </lineage>
</organism>
<evidence type="ECO:0000256" key="1">
    <source>
        <dbReference type="SAM" id="SignalP"/>
    </source>
</evidence>
<keyword evidence="1" id="KW-0732">Signal</keyword>
<evidence type="ECO:0008006" key="4">
    <source>
        <dbReference type="Google" id="ProtNLM"/>
    </source>
</evidence>